<feature type="binding site" evidence="5">
    <location>
        <position position="356"/>
    </location>
    <ligand>
        <name>Fe cation</name>
        <dbReference type="ChEBI" id="CHEBI:24875"/>
        <note>catalytic</note>
    </ligand>
</feature>
<feature type="binding site" evidence="5">
    <location>
        <position position="286"/>
    </location>
    <ligand>
        <name>Fe cation</name>
        <dbReference type="ChEBI" id="CHEBI:24875"/>
        <note>catalytic</note>
    </ligand>
</feature>
<evidence type="ECO:0000256" key="4">
    <source>
        <dbReference type="ARBA" id="ARBA00023004"/>
    </source>
</evidence>
<evidence type="ECO:0000313" key="7">
    <source>
        <dbReference type="EMBL" id="KAF2149204.1"/>
    </source>
</evidence>
<keyword evidence="8" id="KW-1185">Reference proteome</keyword>
<keyword evidence="4 5" id="KW-0408">Iron</keyword>
<organism evidence="7 8">
    <name type="scientific">Myriangium duriaei CBS 260.36</name>
    <dbReference type="NCBI Taxonomy" id="1168546"/>
    <lineage>
        <taxon>Eukaryota</taxon>
        <taxon>Fungi</taxon>
        <taxon>Dikarya</taxon>
        <taxon>Ascomycota</taxon>
        <taxon>Pezizomycotina</taxon>
        <taxon>Dothideomycetes</taxon>
        <taxon>Dothideomycetidae</taxon>
        <taxon>Myriangiales</taxon>
        <taxon>Myriangiaceae</taxon>
        <taxon>Myriangium</taxon>
    </lineage>
</organism>
<dbReference type="Proteomes" id="UP000799439">
    <property type="component" value="Unassembled WGS sequence"/>
</dbReference>
<feature type="binding site" evidence="5">
    <location>
        <position position="558"/>
    </location>
    <ligand>
        <name>Fe cation</name>
        <dbReference type="ChEBI" id="CHEBI:24875"/>
        <note>catalytic</note>
    </ligand>
</feature>
<proteinExistence type="inferred from homology"/>
<keyword evidence="3" id="KW-0560">Oxidoreductase</keyword>
<comment type="similarity">
    <text evidence="1">Belongs to the carotenoid oxygenase family.</text>
</comment>
<dbReference type="EMBL" id="ML996091">
    <property type="protein sequence ID" value="KAF2149204.1"/>
    <property type="molecule type" value="Genomic_DNA"/>
</dbReference>
<keyword evidence="2 5" id="KW-0479">Metal-binding</keyword>
<evidence type="ECO:0000256" key="2">
    <source>
        <dbReference type="ARBA" id="ARBA00022723"/>
    </source>
</evidence>
<feature type="region of interest" description="Disordered" evidence="6">
    <location>
        <begin position="1"/>
        <end position="38"/>
    </location>
</feature>
<dbReference type="GO" id="GO:0010436">
    <property type="term" value="F:carotenoid dioxygenase activity"/>
    <property type="evidence" value="ECO:0007669"/>
    <property type="project" value="TreeGrafter"/>
</dbReference>
<comment type="caution">
    <text evidence="7">The sequence shown here is derived from an EMBL/GenBank/DDBJ whole genome shotgun (WGS) entry which is preliminary data.</text>
</comment>
<dbReference type="PANTHER" id="PTHR10543:SF24">
    <property type="entry name" value="CAROTENOID ISOMEROOXYGENASE"/>
    <property type="match status" value="1"/>
</dbReference>
<dbReference type="AlphaFoldDB" id="A0A9P4MGR0"/>
<evidence type="ECO:0000256" key="3">
    <source>
        <dbReference type="ARBA" id="ARBA00023002"/>
    </source>
</evidence>
<feature type="binding site" evidence="5">
    <location>
        <position position="234"/>
    </location>
    <ligand>
        <name>Fe cation</name>
        <dbReference type="ChEBI" id="CHEBI:24875"/>
        <note>catalytic</note>
    </ligand>
</feature>
<comment type="cofactor">
    <cofactor evidence="5">
        <name>Fe(2+)</name>
        <dbReference type="ChEBI" id="CHEBI:29033"/>
    </cofactor>
    <text evidence="5">Binds 1 Fe(2+) ion per subunit.</text>
</comment>
<evidence type="ECO:0000313" key="8">
    <source>
        <dbReference type="Proteomes" id="UP000799439"/>
    </source>
</evidence>
<feature type="compositionally biased region" description="Polar residues" evidence="6">
    <location>
        <begin position="13"/>
        <end position="28"/>
    </location>
</feature>
<name>A0A9P4MGR0_9PEZI</name>
<reference evidence="7" key="1">
    <citation type="journal article" date="2020" name="Stud. Mycol.">
        <title>101 Dothideomycetes genomes: a test case for predicting lifestyles and emergence of pathogens.</title>
        <authorList>
            <person name="Haridas S."/>
            <person name="Albert R."/>
            <person name="Binder M."/>
            <person name="Bloem J."/>
            <person name="Labutti K."/>
            <person name="Salamov A."/>
            <person name="Andreopoulos B."/>
            <person name="Baker S."/>
            <person name="Barry K."/>
            <person name="Bills G."/>
            <person name="Bluhm B."/>
            <person name="Cannon C."/>
            <person name="Castanera R."/>
            <person name="Culley D."/>
            <person name="Daum C."/>
            <person name="Ezra D."/>
            <person name="Gonzalez J."/>
            <person name="Henrissat B."/>
            <person name="Kuo A."/>
            <person name="Liang C."/>
            <person name="Lipzen A."/>
            <person name="Lutzoni F."/>
            <person name="Magnuson J."/>
            <person name="Mondo S."/>
            <person name="Nolan M."/>
            <person name="Ohm R."/>
            <person name="Pangilinan J."/>
            <person name="Park H.-J."/>
            <person name="Ramirez L."/>
            <person name="Alfaro M."/>
            <person name="Sun H."/>
            <person name="Tritt A."/>
            <person name="Yoshinaga Y."/>
            <person name="Zwiers L.-H."/>
            <person name="Turgeon B."/>
            <person name="Goodwin S."/>
            <person name="Spatafora J."/>
            <person name="Crous P."/>
            <person name="Grigoriev I."/>
        </authorList>
    </citation>
    <scope>NUCLEOTIDE SEQUENCE</scope>
    <source>
        <strain evidence="7">CBS 260.36</strain>
    </source>
</reference>
<dbReference type="Pfam" id="PF03055">
    <property type="entry name" value="RPE65"/>
    <property type="match status" value="1"/>
</dbReference>
<accession>A0A9P4MGR0</accession>
<dbReference type="InterPro" id="IPR004294">
    <property type="entry name" value="Carotenoid_Oase"/>
</dbReference>
<gene>
    <name evidence="7" type="ORF">K461DRAFT_296690</name>
</gene>
<dbReference type="OrthoDB" id="407010at2759"/>
<evidence type="ECO:0000256" key="1">
    <source>
        <dbReference type="ARBA" id="ARBA00006787"/>
    </source>
</evidence>
<evidence type="ECO:0000256" key="6">
    <source>
        <dbReference type="SAM" id="MobiDB-lite"/>
    </source>
</evidence>
<dbReference type="GO" id="GO:0046872">
    <property type="term" value="F:metal ion binding"/>
    <property type="evidence" value="ECO:0007669"/>
    <property type="project" value="UniProtKB-KW"/>
</dbReference>
<feature type="compositionally biased region" description="Basic and acidic residues" evidence="6">
    <location>
        <begin position="1"/>
        <end position="10"/>
    </location>
</feature>
<sequence length="566" mass="62234">MKTVSIEKRASLPVTSSGSVKPTDTSTQKHFKDWPNETAFNAPDDLRKKIEVPITGKIPNYVAGALYRTGPGAYKVPTDKSKNGEFAVSHWFDGFTTVHRFDLEAGTDGISKASYNSYSQVDEAIEYARKNGKLEGITFGQKRDPCDTFYNKFKTSFKPSSRDGPNNSNIGVAIRASLPTENAKIKNLQGRATLTLTTDHNGTKQFDAETLEPLGVVRQTVLHPDLKGPLSAAHPARDPETGDIYNYNLDLGPVATYRVFRADAKTGKVDILATVASPSLPGAYLHSMFITTNFLILCVWPAFFSLSGISVLWNRNLVDAIAPFDSKARTNWLVVDRRHGRGVVKKFTSPAFFAFHTINAWEVPSPNEEGSVDIHCELAEFSSTEILHKFYYENFLSTGKSVAEYSDAKAMSRVAAGLARYKLPAVSLSGKAGKVGTAEEVLRIPNAGDLPRINPGFVMREHRYVYAVLWRGKSSFIDGLGKTDTRTKECRVWEREHHTPGEPIFVPRPGGTEEDDGAVLTVVHDGDKGTSYLLCLDARTMEEMGRVDVGRRVGVGFHGLHLPAAA</sequence>
<dbReference type="PANTHER" id="PTHR10543">
    <property type="entry name" value="BETA-CAROTENE DIOXYGENASE"/>
    <property type="match status" value="1"/>
</dbReference>
<evidence type="ECO:0000256" key="5">
    <source>
        <dbReference type="PIRSR" id="PIRSR604294-1"/>
    </source>
</evidence>
<protein>
    <submittedName>
        <fullName evidence="7">Carotenoid oxygenase</fullName>
    </submittedName>
</protein>
<dbReference type="GO" id="GO:0016121">
    <property type="term" value="P:carotene catabolic process"/>
    <property type="evidence" value="ECO:0007669"/>
    <property type="project" value="TreeGrafter"/>
</dbReference>